<proteinExistence type="predicted"/>
<sequence length="182" mass="21174">MIDWRLEASIDFRRSTNAPIYQRHLYLEEDGQFRADLGTWERELLEQELAKPDRVAWLRNLDRKSWSLEIPYQTGGDIRPLFPDLVMVRQQNTADGDEPSYLFDILEPHDPSRSDNFEKAIGLARFAEHHGHLFGRIQLLRKDSNGHFQRLEMNDSSICKQVLLVTSNPQLDALFDAHGLVC</sequence>
<dbReference type="AlphaFoldDB" id="A0A9X0W9X0"/>
<dbReference type="Proteomes" id="UP001138768">
    <property type="component" value="Unassembled WGS sequence"/>
</dbReference>
<keyword evidence="2" id="KW-1185">Reference proteome</keyword>
<reference evidence="1 2" key="1">
    <citation type="journal article" date="2020" name="Microorganisms">
        <title>Osmotic Adaptation and Compatible Solute Biosynthesis of Phototrophic Bacteria as Revealed from Genome Analyses.</title>
        <authorList>
            <person name="Imhoff J.F."/>
            <person name="Rahn T."/>
            <person name="Kunzel S."/>
            <person name="Keller A."/>
            <person name="Neulinger S.C."/>
        </authorList>
    </citation>
    <scope>NUCLEOTIDE SEQUENCE [LARGE SCALE GENOMIC DNA]</scope>
    <source>
        <strain evidence="1 2">DSM 25653</strain>
    </source>
</reference>
<evidence type="ECO:0000313" key="2">
    <source>
        <dbReference type="Proteomes" id="UP001138768"/>
    </source>
</evidence>
<protein>
    <submittedName>
        <fullName evidence="1">Uncharacterized protein</fullName>
    </submittedName>
</protein>
<accession>A0A9X0W9X0</accession>
<evidence type="ECO:0000313" key="1">
    <source>
        <dbReference type="EMBL" id="MBK1619737.1"/>
    </source>
</evidence>
<name>A0A9X0W9X0_9GAMM</name>
<dbReference type="EMBL" id="NRRY01000025">
    <property type="protein sequence ID" value="MBK1619737.1"/>
    <property type="molecule type" value="Genomic_DNA"/>
</dbReference>
<organism evidence="1 2">
    <name type="scientific">Lamprobacter modestohalophilus</name>
    <dbReference type="NCBI Taxonomy" id="1064514"/>
    <lineage>
        <taxon>Bacteria</taxon>
        <taxon>Pseudomonadati</taxon>
        <taxon>Pseudomonadota</taxon>
        <taxon>Gammaproteobacteria</taxon>
        <taxon>Chromatiales</taxon>
        <taxon>Chromatiaceae</taxon>
        <taxon>Lamprobacter</taxon>
    </lineage>
</organism>
<comment type="caution">
    <text evidence="1">The sequence shown here is derived from an EMBL/GenBank/DDBJ whole genome shotgun (WGS) entry which is preliminary data.</text>
</comment>
<gene>
    <name evidence="1" type="ORF">CKO42_15065</name>
</gene>